<organism evidence="1 2">
    <name type="scientific">Symbiodinium microadriaticum</name>
    <name type="common">Dinoflagellate</name>
    <name type="synonym">Zooxanthella microadriatica</name>
    <dbReference type="NCBI Taxonomy" id="2951"/>
    <lineage>
        <taxon>Eukaryota</taxon>
        <taxon>Sar</taxon>
        <taxon>Alveolata</taxon>
        <taxon>Dinophyceae</taxon>
        <taxon>Suessiales</taxon>
        <taxon>Symbiodiniaceae</taxon>
        <taxon>Symbiodinium</taxon>
    </lineage>
</organism>
<accession>A0A1Q9C787</accession>
<evidence type="ECO:0000313" key="1">
    <source>
        <dbReference type="EMBL" id="OLP78786.1"/>
    </source>
</evidence>
<comment type="caution">
    <text evidence="1">The sequence shown here is derived from an EMBL/GenBank/DDBJ whole genome shotgun (WGS) entry which is preliminary data.</text>
</comment>
<dbReference type="Proteomes" id="UP000186817">
    <property type="component" value="Unassembled WGS sequence"/>
</dbReference>
<protein>
    <submittedName>
        <fullName evidence="1">Uncharacterized protein</fullName>
    </submittedName>
</protein>
<evidence type="ECO:0000313" key="2">
    <source>
        <dbReference type="Proteomes" id="UP000186817"/>
    </source>
</evidence>
<keyword evidence="2" id="KW-1185">Reference proteome</keyword>
<reference evidence="1 2" key="1">
    <citation type="submission" date="2016-02" db="EMBL/GenBank/DDBJ databases">
        <title>Genome analysis of coral dinoflagellate symbionts highlights evolutionary adaptations to a symbiotic lifestyle.</title>
        <authorList>
            <person name="Aranda M."/>
            <person name="Li Y."/>
            <person name="Liew Y.J."/>
            <person name="Baumgarten S."/>
            <person name="Simakov O."/>
            <person name="Wilson M."/>
            <person name="Piel J."/>
            <person name="Ashoor H."/>
            <person name="Bougouffa S."/>
            <person name="Bajic V.B."/>
            <person name="Ryu T."/>
            <person name="Ravasi T."/>
            <person name="Bayer T."/>
            <person name="Micklem G."/>
            <person name="Kim H."/>
            <person name="Bhak J."/>
            <person name="Lajeunesse T.C."/>
            <person name="Voolstra C.R."/>
        </authorList>
    </citation>
    <scope>NUCLEOTIDE SEQUENCE [LARGE SCALE GENOMIC DNA]</scope>
    <source>
        <strain evidence="1 2">CCMP2467</strain>
    </source>
</reference>
<sequence length="293" mass="33073">MASEFPVFPAKNRKLKFFGLHRGDCTVKEEETGSGLRMWSLEQFAWGHLSRMQIQKIAELAVSDARTWRIKDLDEIGQAGTAGRWANNLNIADGRADDPGTGTGSGREVNERIETFRKEMESLKKFQELPKNKYPGDVTWDKVNGFLKQQAQVVKAINEEWKRVLGTQPEVCYGEYLAVMVQAAEIVYKVHQNWGYNVAGLPMKRTSLVDVVFCILDHTGVKALEAGAGTDAENNIVQRRSFDVKRMSLHDVFLYVPHGATARTTRHPTWCSSEATRGSQRNLTSLLDNRSRQ</sequence>
<proteinExistence type="predicted"/>
<dbReference type="EMBL" id="LSRX01001562">
    <property type="protein sequence ID" value="OLP78786.1"/>
    <property type="molecule type" value="Genomic_DNA"/>
</dbReference>
<dbReference type="AlphaFoldDB" id="A0A1Q9C787"/>
<gene>
    <name evidence="1" type="ORF">AK812_SmicGene41003</name>
</gene>
<name>A0A1Q9C787_SYMMI</name>